<dbReference type="Proteomes" id="UP001207736">
    <property type="component" value="Unassembled WGS sequence"/>
</dbReference>
<reference evidence="10 13" key="1">
    <citation type="submission" date="2021-11" db="EMBL/GenBank/DDBJ databases">
        <title>Draft genome sequence of Capnocytophaga sp. strain KC07075 isolated from cat oral cavity.</title>
        <authorList>
            <person name="Suzuki M."/>
            <person name="Imaoka K."/>
            <person name="Kimura M."/>
            <person name="Morikawa S."/>
            <person name="Maeda K."/>
        </authorList>
    </citation>
    <scope>NUCLEOTIDE SEQUENCE</scope>
    <source>
        <strain evidence="10">KC07075</strain>
        <strain evidence="11 13">KC07079</strain>
    </source>
</reference>
<dbReference type="Pfam" id="PF00854">
    <property type="entry name" value="PTR2"/>
    <property type="match status" value="1"/>
</dbReference>
<keyword evidence="3" id="KW-1003">Cell membrane</keyword>
<keyword evidence="5" id="KW-0571">Peptide transport</keyword>
<dbReference type="Gene3D" id="1.20.1250.20">
    <property type="entry name" value="MFS general substrate transporter like domains"/>
    <property type="match status" value="1"/>
</dbReference>
<evidence type="ECO:0000256" key="1">
    <source>
        <dbReference type="ARBA" id="ARBA00004651"/>
    </source>
</evidence>
<evidence type="ECO:0000313" key="12">
    <source>
        <dbReference type="Proteomes" id="UP001207736"/>
    </source>
</evidence>
<feature type="transmembrane region" description="Helical" evidence="9">
    <location>
        <begin position="77"/>
        <end position="98"/>
    </location>
</feature>
<comment type="similarity">
    <text evidence="8">Belongs to the major facilitator superfamily. Proton-dependent oligopeptide transporter (POT/PTR) (TC 2.A.17) family.</text>
</comment>
<dbReference type="CDD" id="cd17346">
    <property type="entry name" value="MFS_DtpA_like"/>
    <property type="match status" value="1"/>
</dbReference>
<evidence type="ECO:0000256" key="4">
    <source>
        <dbReference type="ARBA" id="ARBA00022692"/>
    </source>
</evidence>
<keyword evidence="4 8" id="KW-0812">Transmembrane</keyword>
<dbReference type="Proteomes" id="UP001208692">
    <property type="component" value="Unassembled WGS sequence"/>
</dbReference>
<dbReference type="GO" id="GO:0005886">
    <property type="term" value="C:plasma membrane"/>
    <property type="evidence" value="ECO:0007669"/>
    <property type="project" value="UniProtKB-SubCell"/>
</dbReference>
<organism evidence="10 12">
    <name type="scientific">Capnocytophaga catalasegens</name>
    <dbReference type="NCBI Taxonomy" id="1004260"/>
    <lineage>
        <taxon>Bacteria</taxon>
        <taxon>Pseudomonadati</taxon>
        <taxon>Bacteroidota</taxon>
        <taxon>Flavobacteriia</taxon>
        <taxon>Flavobacteriales</taxon>
        <taxon>Flavobacteriaceae</taxon>
        <taxon>Capnocytophaga</taxon>
    </lineage>
</organism>
<keyword evidence="13" id="KW-1185">Reference proteome</keyword>
<keyword evidence="7 9" id="KW-0472">Membrane</keyword>
<evidence type="ECO:0000256" key="8">
    <source>
        <dbReference type="RuleBase" id="RU003755"/>
    </source>
</evidence>
<feature type="transmembrane region" description="Helical" evidence="9">
    <location>
        <begin position="615"/>
        <end position="637"/>
    </location>
</feature>
<keyword evidence="2 8" id="KW-0813">Transport</keyword>
<dbReference type="InterPro" id="IPR050171">
    <property type="entry name" value="MFS_Transporters"/>
</dbReference>
<evidence type="ECO:0000256" key="5">
    <source>
        <dbReference type="ARBA" id="ARBA00022856"/>
    </source>
</evidence>
<evidence type="ECO:0000256" key="7">
    <source>
        <dbReference type="ARBA" id="ARBA00023136"/>
    </source>
</evidence>
<dbReference type="GO" id="GO:0006857">
    <property type="term" value="P:oligopeptide transport"/>
    <property type="evidence" value="ECO:0007669"/>
    <property type="project" value="InterPro"/>
</dbReference>
<feature type="transmembrane region" description="Helical" evidence="9">
    <location>
        <begin position="107"/>
        <end position="124"/>
    </location>
</feature>
<evidence type="ECO:0000256" key="2">
    <source>
        <dbReference type="ARBA" id="ARBA00022448"/>
    </source>
</evidence>
<evidence type="ECO:0000313" key="10">
    <source>
        <dbReference type="EMBL" id="GJM49079.1"/>
    </source>
</evidence>
<dbReference type="SUPFAM" id="SSF103473">
    <property type="entry name" value="MFS general substrate transporter"/>
    <property type="match status" value="1"/>
</dbReference>
<keyword evidence="6 9" id="KW-1133">Transmembrane helix</keyword>
<dbReference type="InterPro" id="IPR018456">
    <property type="entry name" value="PTR2_symporter_CS"/>
</dbReference>
<sequence length="645" mass="71552">MLNPDYKFMLMAWGAVMLWIGFVIFSNRKIHPKALFTLFMVELWERFSYYGMRALLILYMTANLLDGGFQFDDAKAYGIYGAYGALVYLTPIIGGYFADKLIGFRKAIAIGALLMAAGQFTLFANNQTTFFIGLALLVVGNGFFKPNISSMIGRFYADGDKRRDGAFTLFYMGINMGAFLAPLTCGAIGENEGWQYGFLTAGIGMMLGYLIFLWGNKSGTFEQIGLTPDEKPTKNIVKSIPNSVLPYVAILVMIALSWVLIINNDIVDVMLGILAVVIIGYLLYQASKMEITAKQRIWVVVILLLFTTIFWTFFELAGSALNLFTARNVNKSIFGMEIKTTFFQSINPLFIMLFAPVFSWIWIKLSNLNKEPAAPYKFGTGLLLLGLGFLSLKLGGGYATFGMVPAIFMILLYLLHTLGELTLSPVGLSLVTKLSPKHMVAFMMGIWFLSSSIAHQGGKHIAKLTTVSEETIVKSDAFKNSEINEDFKSIFADEEILKLMNQEEMEKVKKSKMSVDKILVSNDFITKLNAKNPEKQYVVSTVVIDDILKDAENYSGAKREKVKNSATMSFLSEKGKEVNTKVESVAEYASLAEKSPSTAIGNVIKNESLDKGLSVFTMLGFIAIACGGILFLMGPFITRWMHGVK</sequence>
<feature type="transmembrane region" description="Helical" evidence="9">
    <location>
        <begin position="47"/>
        <end position="65"/>
    </location>
</feature>
<feature type="transmembrane region" description="Helical" evidence="9">
    <location>
        <begin position="296"/>
        <end position="314"/>
    </location>
</feature>
<comment type="subcellular location">
    <subcellularLocation>
        <location evidence="1">Cell membrane</location>
        <topology evidence="1">Multi-pass membrane protein</topology>
    </subcellularLocation>
    <subcellularLocation>
        <location evidence="8">Membrane</location>
        <topology evidence="8">Multi-pass membrane protein</topology>
    </subcellularLocation>
</comment>
<evidence type="ECO:0008006" key="14">
    <source>
        <dbReference type="Google" id="ProtNLM"/>
    </source>
</evidence>
<keyword evidence="5" id="KW-0653">Protein transport</keyword>
<dbReference type="EMBL" id="BQKA01000001">
    <property type="protein sequence ID" value="GJM49079.1"/>
    <property type="molecule type" value="Genomic_DNA"/>
</dbReference>
<dbReference type="PANTHER" id="PTHR23517:SF15">
    <property type="entry name" value="PROTON-DEPENDENT OLIGOPEPTIDE FAMILY TRANSPORT PROTEIN"/>
    <property type="match status" value="1"/>
</dbReference>
<feature type="transmembrane region" description="Helical" evidence="9">
    <location>
        <begin position="267"/>
        <end position="284"/>
    </location>
</feature>
<dbReference type="InterPro" id="IPR005279">
    <property type="entry name" value="Dipep/tripep_permease"/>
</dbReference>
<evidence type="ECO:0000256" key="9">
    <source>
        <dbReference type="SAM" id="Phobius"/>
    </source>
</evidence>
<feature type="transmembrane region" description="Helical" evidence="9">
    <location>
        <begin position="6"/>
        <end position="26"/>
    </location>
</feature>
<dbReference type="RefSeq" id="WP_264845007.1">
    <property type="nucleotide sequence ID" value="NZ_BPMA01000002.1"/>
</dbReference>
<dbReference type="GO" id="GO:1904680">
    <property type="term" value="F:peptide transmembrane transporter activity"/>
    <property type="evidence" value="ECO:0007669"/>
    <property type="project" value="InterPro"/>
</dbReference>
<feature type="transmembrane region" description="Helical" evidence="9">
    <location>
        <begin position="342"/>
        <end position="363"/>
    </location>
</feature>
<dbReference type="EMBL" id="BQKB01000011">
    <property type="protein sequence ID" value="GJM52340.1"/>
    <property type="molecule type" value="Genomic_DNA"/>
</dbReference>
<dbReference type="InterPro" id="IPR000109">
    <property type="entry name" value="POT_fam"/>
</dbReference>
<evidence type="ECO:0000313" key="11">
    <source>
        <dbReference type="EMBL" id="GJM52340.1"/>
    </source>
</evidence>
<dbReference type="InterPro" id="IPR036259">
    <property type="entry name" value="MFS_trans_sf"/>
</dbReference>
<name>A0AAV5AP02_9FLAO</name>
<dbReference type="PROSITE" id="PS01023">
    <property type="entry name" value="PTR2_2"/>
    <property type="match status" value="1"/>
</dbReference>
<dbReference type="AlphaFoldDB" id="A0AAV5AP02"/>
<dbReference type="NCBIfam" id="TIGR00924">
    <property type="entry name" value="yjdL_sub1_fam"/>
    <property type="match status" value="1"/>
</dbReference>
<feature type="transmembrane region" description="Helical" evidence="9">
    <location>
        <begin position="244"/>
        <end position="261"/>
    </location>
</feature>
<gene>
    <name evidence="10" type="ORF">RCZ15_00550</name>
    <name evidence="11" type="ORF">RCZ16_06580</name>
</gene>
<proteinExistence type="inferred from homology"/>
<evidence type="ECO:0000256" key="6">
    <source>
        <dbReference type="ARBA" id="ARBA00022989"/>
    </source>
</evidence>
<evidence type="ECO:0000313" key="13">
    <source>
        <dbReference type="Proteomes" id="UP001208692"/>
    </source>
</evidence>
<feature type="transmembrane region" description="Helical" evidence="9">
    <location>
        <begin position="169"/>
        <end position="189"/>
    </location>
</feature>
<protein>
    <recommendedName>
        <fullName evidence="14">MFS transporter</fullName>
    </recommendedName>
</protein>
<accession>A0AAV5AP02</accession>
<evidence type="ECO:0000256" key="3">
    <source>
        <dbReference type="ARBA" id="ARBA00022475"/>
    </source>
</evidence>
<dbReference type="PANTHER" id="PTHR23517">
    <property type="entry name" value="RESISTANCE PROTEIN MDTM, PUTATIVE-RELATED-RELATED"/>
    <property type="match status" value="1"/>
</dbReference>
<feature type="transmembrane region" description="Helical" evidence="9">
    <location>
        <begin position="130"/>
        <end position="148"/>
    </location>
</feature>
<feature type="transmembrane region" description="Helical" evidence="9">
    <location>
        <begin position="195"/>
        <end position="214"/>
    </location>
</feature>
<comment type="caution">
    <text evidence="10">The sequence shown here is derived from an EMBL/GenBank/DDBJ whole genome shotgun (WGS) entry which is preliminary data.</text>
</comment>